<dbReference type="Proteomes" id="UP000249720">
    <property type="component" value="Unassembled WGS sequence"/>
</dbReference>
<evidence type="ECO:0000256" key="1">
    <source>
        <dbReference type="SAM" id="SignalP"/>
    </source>
</evidence>
<comment type="caution">
    <text evidence="3">The sequence shown here is derived from an EMBL/GenBank/DDBJ whole genome shotgun (WGS) entry which is preliminary data.</text>
</comment>
<dbReference type="InterPro" id="IPR026341">
    <property type="entry name" value="T9SS_type_B"/>
</dbReference>
<dbReference type="RefSeq" id="WP_245897901.1">
    <property type="nucleotide sequence ID" value="NZ_QKZV01000001.1"/>
</dbReference>
<feature type="signal peptide" evidence="1">
    <location>
        <begin position="1"/>
        <end position="25"/>
    </location>
</feature>
<dbReference type="SMART" id="SM00089">
    <property type="entry name" value="PKD"/>
    <property type="match status" value="1"/>
</dbReference>
<protein>
    <submittedName>
        <fullName evidence="3">Gliding motility-associated-like protein</fullName>
    </submittedName>
</protein>
<dbReference type="Pfam" id="PF18911">
    <property type="entry name" value="PKD_4"/>
    <property type="match status" value="1"/>
</dbReference>
<organism evidence="3 4">
    <name type="scientific">Hydrotalea sandarakina</name>
    <dbReference type="NCBI Taxonomy" id="1004304"/>
    <lineage>
        <taxon>Bacteria</taxon>
        <taxon>Pseudomonadati</taxon>
        <taxon>Bacteroidota</taxon>
        <taxon>Chitinophagia</taxon>
        <taxon>Chitinophagales</taxon>
        <taxon>Chitinophagaceae</taxon>
        <taxon>Hydrotalea</taxon>
    </lineage>
</organism>
<evidence type="ECO:0000313" key="3">
    <source>
        <dbReference type="EMBL" id="PZX65662.1"/>
    </source>
</evidence>
<sequence length="573" mass="62236">MITFFRYIFFLSIITCCIATLNLHAQPICTLKGQTPTTAFPVCGVKSFSQGSVSICGTNSIPVPVCATGPNSFIATNKNPYWYKFTCYQTGTLVFVITPNTISDDYDWQIFDITGVNPNNVFTDPSLFVCCNWSGVGGLTGTADTASAANQCASAPTYAQGGVSPFSKPPTLIQGHTYLLLVSHYTDSQSGYTLNFTGGTASITDPNLPTYTNASGICGGKEIAIKMNKTVLCSSIAADGSDFSITPNASIQSAYGVGCVNNFDTDSIIVQLNNPLSPNVYTVQQLMGTDGNTLLDNCQNAVPLGTQASFTITSQQLVKADFDYTIHWGCVNDTVDYFLKAQNATNWLWTFDSATTSTMENPGIIYSTLGQKTTQLIASNSVCSDTIIKNFILDNYPPKAYFSAPDYICPNEAVTFTDSSTGLLTKWHWDFGNGQTSDLQTPPLQNYPNTNISTNYLIQLLVTDTAGCTANYTKILKAVTNCYIAVPSAFTPNGDGLNDYLYPLNAYKAINLRFTVYNRYGQVIFYTTNWTQKWDGTVNGLAQSAGTYVWTLSYTDSQTGEKFSLKGTTVLIR</sequence>
<dbReference type="PROSITE" id="PS50093">
    <property type="entry name" value="PKD"/>
    <property type="match status" value="1"/>
</dbReference>
<proteinExistence type="predicted"/>
<evidence type="ECO:0000313" key="4">
    <source>
        <dbReference type="Proteomes" id="UP000249720"/>
    </source>
</evidence>
<dbReference type="SUPFAM" id="SSF49299">
    <property type="entry name" value="PKD domain"/>
    <property type="match status" value="2"/>
</dbReference>
<gene>
    <name evidence="3" type="ORF">LX80_00152</name>
</gene>
<reference evidence="3 4" key="1">
    <citation type="submission" date="2018-06" db="EMBL/GenBank/DDBJ databases">
        <title>Genomic Encyclopedia of Archaeal and Bacterial Type Strains, Phase II (KMG-II): from individual species to whole genera.</title>
        <authorList>
            <person name="Goeker M."/>
        </authorList>
    </citation>
    <scope>NUCLEOTIDE SEQUENCE [LARGE SCALE GENOMIC DNA]</scope>
    <source>
        <strain evidence="3 4">DSM 23241</strain>
    </source>
</reference>
<dbReference type="Gene3D" id="2.60.40.10">
    <property type="entry name" value="Immunoglobulins"/>
    <property type="match status" value="2"/>
</dbReference>
<dbReference type="InterPro" id="IPR022409">
    <property type="entry name" value="PKD/Chitinase_dom"/>
</dbReference>
<dbReference type="NCBIfam" id="TIGR04131">
    <property type="entry name" value="Bac_Flav_CTERM"/>
    <property type="match status" value="1"/>
</dbReference>
<dbReference type="InterPro" id="IPR000601">
    <property type="entry name" value="PKD_dom"/>
</dbReference>
<dbReference type="AlphaFoldDB" id="A0A2W7TRD6"/>
<feature type="domain" description="PKD" evidence="2">
    <location>
        <begin position="397"/>
        <end position="473"/>
    </location>
</feature>
<evidence type="ECO:0000259" key="2">
    <source>
        <dbReference type="PROSITE" id="PS50093"/>
    </source>
</evidence>
<accession>A0A2W7TRD6</accession>
<keyword evidence="1" id="KW-0732">Signal</keyword>
<name>A0A2W7TRD6_9BACT</name>
<feature type="chain" id="PRO_5016001220" evidence="1">
    <location>
        <begin position="26"/>
        <end position="573"/>
    </location>
</feature>
<dbReference type="Pfam" id="PF13585">
    <property type="entry name" value="CHU_C"/>
    <property type="match status" value="1"/>
</dbReference>
<dbReference type="InterPro" id="IPR013783">
    <property type="entry name" value="Ig-like_fold"/>
</dbReference>
<keyword evidence="4" id="KW-1185">Reference proteome</keyword>
<dbReference type="EMBL" id="QKZV01000001">
    <property type="protein sequence ID" value="PZX65662.1"/>
    <property type="molecule type" value="Genomic_DNA"/>
</dbReference>
<dbReference type="InterPro" id="IPR035986">
    <property type="entry name" value="PKD_dom_sf"/>
</dbReference>